<evidence type="ECO:0000313" key="2">
    <source>
        <dbReference type="EMBL" id="CAN63816.1"/>
    </source>
</evidence>
<proteinExistence type="predicted"/>
<accession>A5BSW7</accession>
<dbReference type="EMBL" id="AM469859">
    <property type="protein sequence ID" value="CAN63816.1"/>
    <property type="molecule type" value="Genomic_DNA"/>
</dbReference>
<protein>
    <submittedName>
        <fullName evidence="2">Uncharacterized protein</fullName>
    </submittedName>
</protein>
<dbReference type="AlphaFoldDB" id="A5BSW7"/>
<evidence type="ECO:0000256" key="1">
    <source>
        <dbReference type="SAM" id="MobiDB-lite"/>
    </source>
</evidence>
<name>A5BSW7_VITVI</name>
<gene>
    <name evidence="2" type="ORF">VITISV_010337</name>
</gene>
<reference evidence="2" key="1">
    <citation type="journal article" date="2007" name="PLoS ONE">
        <title>The first genome sequence of an elite grapevine cultivar (Pinot noir Vitis vinifera L.): coping with a highly heterozygous genome.</title>
        <authorList>
            <person name="Velasco R."/>
            <person name="Zharkikh A."/>
            <person name="Troggio M."/>
            <person name="Cartwright D.A."/>
            <person name="Cestaro A."/>
            <person name="Pruss D."/>
            <person name="Pindo M."/>
            <person name="FitzGerald L.M."/>
            <person name="Vezzulli S."/>
            <person name="Reid J."/>
            <person name="Malacarne G."/>
            <person name="Iliev D."/>
            <person name="Coppola G."/>
            <person name="Wardell B."/>
            <person name="Micheletti D."/>
            <person name="Macalma T."/>
            <person name="Facci M."/>
            <person name="Mitchell J.T."/>
            <person name="Perazzolli M."/>
            <person name="Eldredge G."/>
            <person name="Gatto P."/>
            <person name="Oyzerski R."/>
            <person name="Moretto M."/>
            <person name="Gutin N."/>
            <person name="Stefanini M."/>
            <person name="Chen Y."/>
            <person name="Segala C."/>
            <person name="Davenport C."/>
            <person name="Dematte L."/>
            <person name="Mraz A."/>
            <person name="Battilana J."/>
            <person name="Stormo K."/>
            <person name="Costa F."/>
            <person name="Tao Q."/>
            <person name="Si-Ammour A."/>
            <person name="Harkins T."/>
            <person name="Lackey A."/>
            <person name="Perbost C."/>
            <person name="Taillon B."/>
            <person name="Stella A."/>
            <person name="Solovyev V."/>
            <person name="Fawcett J.A."/>
            <person name="Sterck L."/>
            <person name="Vandepoele K."/>
            <person name="Grando S.M."/>
            <person name="Toppo S."/>
            <person name="Moser C."/>
            <person name="Lanchbury J."/>
            <person name="Bogden R."/>
            <person name="Skolnick M."/>
            <person name="Sgaramella V."/>
            <person name="Bhatnagar S.K."/>
            <person name="Fontana P."/>
            <person name="Gutin A."/>
            <person name="Van de Peer Y."/>
            <person name="Salamini F."/>
            <person name="Viola R."/>
        </authorList>
    </citation>
    <scope>NUCLEOTIDE SEQUENCE</scope>
</reference>
<sequence length="232" mass="26498">MKQSWQLIWKSMNTRNYHAHMGIRTCIQKYQNGNRYVPGQQTATRYHKTGLMDKHRLIICMPWSVADQSCMANKSIKRSISHEFTYGRWRRRNSGYNGRPEENGGGGIPDARVSGEKWRRRIPDARVSGGKWRRGNSGYDGRPEEMGEFRIRWASGENGGGGIPDTMGVRRKWRRGNSGYDGCPEEMAAGDYETHGDLRVMKINGNTSGMMDGDIGTLDETTNNKRKWVWGC</sequence>
<organism evidence="2">
    <name type="scientific">Vitis vinifera</name>
    <name type="common">Grape</name>
    <dbReference type="NCBI Taxonomy" id="29760"/>
    <lineage>
        <taxon>Eukaryota</taxon>
        <taxon>Viridiplantae</taxon>
        <taxon>Streptophyta</taxon>
        <taxon>Embryophyta</taxon>
        <taxon>Tracheophyta</taxon>
        <taxon>Spermatophyta</taxon>
        <taxon>Magnoliopsida</taxon>
        <taxon>eudicotyledons</taxon>
        <taxon>Gunneridae</taxon>
        <taxon>Pentapetalae</taxon>
        <taxon>rosids</taxon>
        <taxon>Vitales</taxon>
        <taxon>Vitaceae</taxon>
        <taxon>Viteae</taxon>
        <taxon>Vitis</taxon>
    </lineage>
</organism>
<feature type="region of interest" description="Disordered" evidence="1">
    <location>
        <begin position="91"/>
        <end position="112"/>
    </location>
</feature>